<dbReference type="EMBL" id="PYGE01000003">
    <property type="protein sequence ID" value="PSL05975.1"/>
    <property type="molecule type" value="Genomic_DNA"/>
</dbReference>
<dbReference type="Gene3D" id="3.40.630.30">
    <property type="match status" value="1"/>
</dbReference>
<feature type="domain" description="N-acetyltransferase" evidence="2">
    <location>
        <begin position="2"/>
        <end position="156"/>
    </location>
</feature>
<dbReference type="CDD" id="cd04301">
    <property type="entry name" value="NAT_SF"/>
    <property type="match status" value="1"/>
</dbReference>
<organism evidence="3 4">
    <name type="scientific">Haloactinopolyspora alba</name>
    <dbReference type="NCBI Taxonomy" id="648780"/>
    <lineage>
        <taxon>Bacteria</taxon>
        <taxon>Bacillati</taxon>
        <taxon>Actinomycetota</taxon>
        <taxon>Actinomycetes</taxon>
        <taxon>Jiangellales</taxon>
        <taxon>Jiangellaceae</taxon>
        <taxon>Haloactinopolyspora</taxon>
    </lineage>
</organism>
<keyword evidence="4" id="KW-1185">Reference proteome</keyword>
<evidence type="ECO:0000313" key="4">
    <source>
        <dbReference type="Proteomes" id="UP000243528"/>
    </source>
</evidence>
<feature type="region of interest" description="Disordered" evidence="1">
    <location>
        <begin position="156"/>
        <end position="179"/>
    </location>
</feature>
<dbReference type="GO" id="GO:0016747">
    <property type="term" value="F:acyltransferase activity, transferring groups other than amino-acyl groups"/>
    <property type="evidence" value="ECO:0007669"/>
    <property type="project" value="InterPro"/>
</dbReference>
<proteinExistence type="predicted"/>
<sequence length="179" mass="19269">MPTTRLATPADAPRLTELMVIMHDSIDGPHPPGPWVQACEDATLDRLTNDPAFVAHVAEADGAGVVAFATGEVRRRFPGPKAPASIYGYGITGGTDPDHRHQGLFMACWTAVIDELVRRGCERISIFSSKQAEPLHRGLGFERHDDWPVPMNLHVAAGSGGQGTSRVTTAVRKRSPRGV</sequence>
<dbReference type="OrthoDB" id="1706016at2"/>
<evidence type="ECO:0000313" key="3">
    <source>
        <dbReference type="EMBL" id="PSL05975.1"/>
    </source>
</evidence>
<protein>
    <submittedName>
        <fullName evidence="3">Acetyltransferase (GNAT) family protein</fullName>
    </submittedName>
</protein>
<dbReference type="InterPro" id="IPR016181">
    <property type="entry name" value="Acyl_CoA_acyltransferase"/>
</dbReference>
<comment type="caution">
    <text evidence="3">The sequence shown here is derived from an EMBL/GenBank/DDBJ whole genome shotgun (WGS) entry which is preliminary data.</text>
</comment>
<dbReference type="RefSeq" id="WP_106536204.1">
    <property type="nucleotide sequence ID" value="NZ_ML142901.1"/>
</dbReference>
<dbReference type="PROSITE" id="PS51186">
    <property type="entry name" value="GNAT"/>
    <property type="match status" value="1"/>
</dbReference>
<evidence type="ECO:0000259" key="2">
    <source>
        <dbReference type="PROSITE" id="PS51186"/>
    </source>
</evidence>
<dbReference type="Proteomes" id="UP000243528">
    <property type="component" value="Unassembled WGS sequence"/>
</dbReference>
<dbReference type="InterPro" id="IPR000182">
    <property type="entry name" value="GNAT_dom"/>
</dbReference>
<name>A0A2P8E935_9ACTN</name>
<dbReference type="Pfam" id="PF00583">
    <property type="entry name" value="Acetyltransf_1"/>
    <property type="match status" value="1"/>
</dbReference>
<gene>
    <name evidence="3" type="ORF">CLV30_103129</name>
</gene>
<dbReference type="AlphaFoldDB" id="A0A2P8E935"/>
<dbReference type="SUPFAM" id="SSF55729">
    <property type="entry name" value="Acyl-CoA N-acyltransferases (Nat)"/>
    <property type="match status" value="1"/>
</dbReference>
<keyword evidence="3" id="KW-0808">Transferase</keyword>
<accession>A0A2P8E935</accession>
<evidence type="ECO:0000256" key="1">
    <source>
        <dbReference type="SAM" id="MobiDB-lite"/>
    </source>
</evidence>
<reference evidence="3 4" key="1">
    <citation type="submission" date="2018-03" db="EMBL/GenBank/DDBJ databases">
        <title>Genomic Encyclopedia of Archaeal and Bacterial Type Strains, Phase II (KMG-II): from individual species to whole genera.</title>
        <authorList>
            <person name="Goeker M."/>
        </authorList>
    </citation>
    <scope>NUCLEOTIDE SEQUENCE [LARGE SCALE GENOMIC DNA]</scope>
    <source>
        <strain evidence="3 4">DSM 45211</strain>
    </source>
</reference>